<comment type="caution">
    <text evidence="1">The sequence shown here is derived from an EMBL/GenBank/DDBJ whole genome shotgun (WGS) entry which is preliminary data.</text>
</comment>
<gene>
    <name evidence="1" type="ORF">Patl1_07448</name>
</gene>
<evidence type="ECO:0000313" key="2">
    <source>
        <dbReference type="Proteomes" id="UP001164250"/>
    </source>
</evidence>
<dbReference type="EMBL" id="CM047906">
    <property type="protein sequence ID" value="KAJ0086189.1"/>
    <property type="molecule type" value="Genomic_DNA"/>
</dbReference>
<name>A0ACC1AHX3_9ROSI</name>
<evidence type="ECO:0000313" key="1">
    <source>
        <dbReference type="EMBL" id="KAJ0086189.1"/>
    </source>
</evidence>
<sequence>MKIQANKHRKEVTFQSRSHPVFHCSLLKPFYGVSTTTIHPLPEDFDANKPCHKLLAFLSKRTILHQGVPVREVLVQWEHLPLGDASWEPWDDALIDGLEDKAVSHGVGNVTKIQPKTNSSQQPTDVLDGVVTRPKHNLRMPTRLLD</sequence>
<keyword evidence="2" id="KW-1185">Reference proteome</keyword>
<accession>A0ACC1AHX3</accession>
<reference evidence="2" key="1">
    <citation type="journal article" date="2023" name="G3 (Bethesda)">
        <title>Genome assembly and association tests identify interacting loci associated with vigor, precocity, and sex in interspecific pistachio rootstocks.</title>
        <authorList>
            <person name="Palmer W."/>
            <person name="Jacygrad E."/>
            <person name="Sagayaradj S."/>
            <person name="Cavanaugh K."/>
            <person name="Han R."/>
            <person name="Bertier L."/>
            <person name="Beede B."/>
            <person name="Kafkas S."/>
            <person name="Golino D."/>
            <person name="Preece J."/>
            <person name="Michelmore R."/>
        </authorList>
    </citation>
    <scope>NUCLEOTIDE SEQUENCE [LARGE SCALE GENOMIC DNA]</scope>
</reference>
<organism evidence="1 2">
    <name type="scientific">Pistacia atlantica</name>
    <dbReference type="NCBI Taxonomy" id="434234"/>
    <lineage>
        <taxon>Eukaryota</taxon>
        <taxon>Viridiplantae</taxon>
        <taxon>Streptophyta</taxon>
        <taxon>Embryophyta</taxon>
        <taxon>Tracheophyta</taxon>
        <taxon>Spermatophyta</taxon>
        <taxon>Magnoliopsida</taxon>
        <taxon>eudicotyledons</taxon>
        <taxon>Gunneridae</taxon>
        <taxon>Pentapetalae</taxon>
        <taxon>rosids</taxon>
        <taxon>malvids</taxon>
        <taxon>Sapindales</taxon>
        <taxon>Anacardiaceae</taxon>
        <taxon>Pistacia</taxon>
    </lineage>
</organism>
<protein>
    <submittedName>
        <fullName evidence="1">Uncharacterized protein</fullName>
    </submittedName>
</protein>
<dbReference type="Proteomes" id="UP001164250">
    <property type="component" value="Chromosome 10"/>
</dbReference>
<proteinExistence type="predicted"/>